<evidence type="ECO:0008006" key="4">
    <source>
        <dbReference type="Google" id="ProtNLM"/>
    </source>
</evidence>
<accession>A0A0M0KTX7</accession>
<dbReference type="AlphaFoldDB" id="A0A0M0KTX7"/>
<evidence type="ECO:0000313" key="2">
    <source>
        <dbReference type="EMBL" id="KOO42285.1"/>
    </source>
</evidence>
<dbReference type="RefSeq" id="WP_053402946.1">
    <property type="nucleotide sequence ID" value="NZ_CP061868.1"/>
</dbReference>
<sequence>MRRTPLFMGLVYTLMGIVFTYFAIRSANHGLWNFTTILLMLVATFDFGVAIRVFTLHRRIKHIQKNKDQNKK</sequence>
<dbReference type="Pfam" id="PF14146">
    <property type="entry name" value="DUF4305"/>
    <property type="match status" value="1"/>
</dbReference>
<dbReference type="InterPro" id="IPR025426">
    <property type="entry name" value="DUF4305"/>
</dbReference>
<keyword evidence="3" id="KW-1185">Reference proteome</keyword>
<keyword evidence="1" id="KW-0472">Membrane</keyword>
<dbReference type="OrthoDB" id="2355666at2"/>
<name>A0A0M0KTX7_9BACI</name>
<protein>
    <recommendedName>
        <fullName evidence="4">DUF4305 domain-containing protein</fullName>
    </recommendedName>
</protein>
<feature type="transmembrane region" description="Helical" evidence="1">
    <location>
        <begin position="7"/>
        <end position="24"/>
    </location>
</feature>
<evidence type="ECO:0000256" key="1">
    <source>
        <dbReference type="SAM" id="Phobius"/>
    </source>
</evidence>
<dbReference type="Proteomes" id="UP000037558">
    <property type="component" value="Unassembled WGS sequence"/>
</dbReference>
<evidence type="ECO:0000313" key="3">
    <source>
        <dbReference type="Proteomes" id="UP000037558"/>
    </source>
</evidence>
<organism evidence="2 3">
    <name type="scientific">Priestia koreensis</name>
    <dbReference type="NCBI Taxonomy" id="284581"/>
    <lineage>
        <taxon>Bacteria</taxon>
        <taxon>Bacillati</taxon>
        <taxon>Bacillota</taxon>
        <taxon>Bacilli</taxon>
        <taxon>Bacillales</taxon>
        <taxon>Bacillaceae</taxon>
        <taxon>Priestia</taxon>
    </lineage>
</organism>
<comment type="caution">
    <text evidence="2">The sequence shown here is derived from an EMBL/GenBank/DDBJ whole genome shotgun (WGS) entry which is preliminary data.</text>
</comment>
<dbReference type="STRING" id="284581.AMD01_18580"/>
<keyword evidence="1" id="KW-1133">Transmembrane helix</keyword>
<proteinExistence type="predicted"/>
<gene>
    <name evidence="2" type="ORF">AMD01_18580</name>
</gene>
<dbReference type="PATRIC" id="fig|284581.3.peg.1857"/>
<reference evidence="3" key="1">
    <citation type="submission" date="2015-08" db="EMBL/GenBank/DDBJ databases">
        <title>Fjat-14210 dsm16467.</title>
        <authorList>
            <person name="Liu B."/>
            <person name="Wang J."/>
            <person name="Zhu Y."/>
            <person name="Liu G."/>
            <person name="Chen Q."/>
            <person name="Chen Z."/>
            <person name="Lan J."/>
            <person name="Che J."/>
            <person name="Ge C."/>
            <person name="Shi H."/>
            <person name="Pan Z."/>
            <person name="Liu X."/>
        </authorList>
    </citation>
    <scope>NUCLEOTIDE SEQUENCE [LARGE SCALE GENOMIC DNA]</scope>
    <source>
        <strain evidence="3">DSM 16467</strain>
    </source>
</reference>
<keyword evidence="1" id="KW-0812">Transmembrane</keyword>
<feature type="transmembrane region" description="Helical" evidence="1">
    <location>
        <begin position="30"/>
        <end position="55"/>
    </location>
</feature>
<dbReference type="EMBL" id="LILC01000026">
    <property type="protein sequence ID" value="KOO42285.1"/>
    <property type="molecule type" value="Genomic_DNA"/>
</dbReference>